<protein>
    <recommendedName>
        <fullName evidence="10">TonB-dependent transporter Oar-like beta-barrel domain-containing protein</fullName>
    </recommendedName>
</protein>
<keyword evidence="4" id="KW-0812">Transmembrane</keyword>
<feature type="chain" id="PRO_5013280649" description="TonB-dependent transporter Oar-like beta-barrel domain-containing protein" evidence="9">
    <location>
        <begin position="27"/>
        <end position="1073"/>
    </location>
</feature>
<evidence type="ECO:0000256" key="8">
    <source>
        <dbReference type="SAM" id="MobiDB-lite"/>
    </source>
</evidence>
<keyword evidence="5 9" id="KW-0732">Signal</keyword>
<organism evidence="11 12">
    <name type="scientific">Granulicella rosea</name>
    <dbReference type="NCBI Taxonomy" id="474952"/>
    <lineage>
        <taxon>Bacteria</taxon>
        <taxon>Pseudomonadati</taxon>
        <taxon>Acidobacteriota</taxon>
        <taxon>Terriglobia</taxon>
        <taxon>Terriglobales</taxon>
        <taxon>Acidobacteriaceae</taxon>
        <taxon>Granulicella</taxon>
    </lineage>
</organism>
<evidence type="ECO:0000259" key="10">
    <source>
        <dbReference type="Pfam" id="PF25183"/>
    </source>
</evidence>
<name>A0A239LUG2_9BACT</name>
<feature type="compositionally biased region" description="Polar residues" evidence="8">
    <location>
        <begin position="150"/>
        <end position="164"/>
    </location>
</feature>
<feature type="region of interest" description="Disordered" evidence="8">
    <location>
        <begin position="150"/>
        <end position="196"/>
    </location>
</feature>
<dbReference type="InterPro" id="IPR057601">
    <property type="entry name" value="Oar-like_b-barrel"/>
</dbReference>
<evidence type="ECO:0000313" key="12">
    <source>
        <dbReference type="Proteomes" id="UP000198356"/>
    </source>
</evidence>
<feature type="signal peptide" evidence="9">
    <location>
        <begin position="1"/>
        <end position="26"/>
    </location>
</feature>
<evidence type="ECO:0000313" key="11">
    <source>
        <dbReference type="EMBL" id="SNT33443.1"/>
    </source>
</evidence>
<evidence type="ECO:0000256" key="6">
    <source>
        <dbReference type="ARBA" id="ARBA00023136"/>
    </source>
</evidence>
<evidence type="ECO:0000256" key="7">
    <source>
        <dbReference type="ARBA" id="ARBA00023237"/>
    </source>
</evidence>
<dbReference type="PANTHER" id="PTHR30069">
    <property type="entry name" value="TONB-DEPENDENT OUTER MEMBRANE RECEPTOR"/>
    <property type="match status" value="1"/>
</dbReference>
<dbReference type="RefSeq" id="WP_089409863.1">
    <property type="nucleotide sequence ID" value="NZ_FZOU01000007.1"/>
</dbReference>
<dbReference type="InterPro" id="IPR039426">
    <property type="entry name" value="TonB-dep_rcpt-like"/>
</dbReference>
<keyword evidence="7" id="KW-0998">Cell outer membrane</keyword>
<proteinExistence type="predicted"/>
<dbReference type="InterPro" id="IPR036942">
    <property type="entry name" value="Beta-barrel_TonB_sf"/>
</dbReference>
<dbReference type="Pfam" id="PF25183">
    <property type="entry name" value="OMP_b-brl_4"/>
    <property type="match status" value="2"/>
</dbReference>
<gene>
    <name evidence="11" type="ORF">SAMN05421770_107259</name>
</gene>
<dbReference type="GO" id="GO:0044718">
    <property type="term" value="P:siderophore transmembrane transport"/>
    <property type="evidence" value="ECO:0007669"/>
    <property type="project" value="TreeGrafter"/>
</dbReference>
<feature type="domain" description="TonB-dependent transporter Oar-like beta-barrel" evidence="10">
    <location>
        <begin position="228"/>
        <end position="303"/>
    </location>
</feature>
<accession>A0A239LUG2</accession>
<dbReference type="OrthoDB" id="97893at2"/>
<feature type="domain" description="TonB-dependent transporter Oar-like beta-barrel" evidence="10">
    <location>
        <begin position="333"/>
        <end position="1066"/>
    </location>
</feature>
<comment type="subcellular location">
    <subcellularLocation>
        <location evidence="1">Cell outer membrane</location>
        <topology evidence="1">Multi-pass membrane protein</topology>
    </subcellularLocation>
</comment>
<dbReference type="Gene3D" id="2.40.170.20">
    <property type="entry name" value="TonB-dependent receptor, beta-barrel domain"/>
    <property type="match status" value="1"/>
</dbReference>
<evidence type="ECO:0000256" key="1">
    <source>
        <dbReference type="ARBA" id="ARBA00004571"/>
    </source>
</evidence>
<dbReference type="GO" id="GO:0015344">
    <property type="term" value="F:siderophore uptake transmembrane transporter activity"/>
    <property type="evidence" value="ECO:0007669"/>
    <property type="project" value="TreeGrafter"/>
</dbReference>
<reference evidence="11 12" key="1">
    <citation type="submission" date="2017-06" db="EMBL/GenBank/DDBJ databases">
        <authorList>
            <person name="Kim H.J."/>
            <person name="Triplett B.A."/>
        </authorList>
    </citation>
    <scope>NUCLEOTIDE SEQUENCE [LARGE SCALE GENOMIC DNA]</scope>
    <source>
        <strain evidence="11 12">DSM 18704</strain>
    </source>
</reference>
<dbReference type="GO" id="GO:0009279">
    <property type="term" value="C:cell outer membrane"/>
    <property type="evidence" value="ECO:0007669"/>
    <property type="project" value="UniProtKB-SubCell"/>
</dbReference>
<keyword evidence="3" id="KW-1134">Transmembrane beta strand</keyword>
<evidence type="ECO:0000256" key="2">
    <source>
        <dbReference type="ARBA" id="ARBA00022448"/>
    </source>
</evidence>
<evidence type="ECO:0000256" key="3">
    <source>
        <dbReference type="ARBA" id="ARBA00022452"/>
    </source>
</evidence>
<dbReference type="EMBL" id="FZOU01000007">
    <property type="protein sequence ID" value="SNT33443.1"/>
    <property type="molecule type" value="Genomic_DNA"/>
</dbReference>
<dbReference type="Proteomes" id="UP000198356">
    <property type="component" value="Unassembled WGS sequence"/>
</dbReference>
<sequence length="1073" mass="113315">MARLRRQEIHAATPIFALRSACWLMAACAVLPLARARAQDAVSGALLGRGAPPGATVTLESNDTGAATAALVAHDGSFFLPGLTPGGYRLTLHRFDPPRPLTVELGATTLYTLGKPVAAPGATLPDANPDLDGDGLLSFRGLDATQTASTLDGLSGDRSFSGTPAGSAAQASVDPDEQEDEPLHGLGRGRPRGAPYSFSEAATRSARVLARDYSAVTGHAAGGTTAAVSRGGTAAFHGAGFYELRSSALAAANPYAIATSYADGVVTSGIVKPHDLRQIFGGSIGGPVPRAPLLFFYTFDRQQRNFPAISSPGYAGFYVLTDGQKALLANRGVTPEATNAALDYLSSLTGKLPRRADQQIHFVRLDTLPMRRQTLGLEWNRVRWSSPAGLTSAPVVARGRASFGNASGSLDTVLLRLTGRPTQKTINELRAQYVRDLQYEQPQSSLAQEPAIGPGGRAPEVNIGPNGLLFGTPSGLTRAAYPLERRLQAADTLTWLQGRHAVMLGVDFSAVHDSVASLPNPAGTFTYDSGNTGGRLGGLVDWITDQTFNVNAYPNGGCPAITAAIHDACFRAFTQGFGQQSAAFDTQEWAGFAQESWRANKRLTLNAGLRYEYQLLPFPQQPNAALDQIFGARGATSSFPEDRNNLGPRVGLAVEPFGAGRGTVRLGYGAYFGRLPGATISAALTNTALAASTTHIRITPTTTTPCPQAPSQGFGYPCDYLSAPPAAVAATTSAMVFDRRFRLPVVQQASLTLERELPRRTVLAATYTLNLDRQLPGSTDLNIAPSPAYGLFQLQGGTGAPGVLDQETFAVPIYTARLTPSFGPVTDILSNSSGSYHGLSVTAETHPVHGLGLNARYAWSKALDYSQPGGATPRTDAQFDPFDNRYDKALSALNYPQALTASATWETALASKRKALRAAANGWLLAPLLTARSGRPYSLNLFGGPRLPGGRESLNGSGGALYLPTVGRDTLRLPATIQLNLRVSRGIPLPHDRLRLRAYAEAFNLTNHLNLSSVAQRAYVVGTPVAGVTPLLFQSAAAIAAAGTNEQPFGTPTASGTTESRERQVQFGLHLEF</sequence>
<dbReference type="AlphaFoldDB" id="A0A239LUG2"/>
<keyword evidence="12" id="KW-1185">Reference proteome</keyword>
<evidence type="ECO:0000256" key="4">
    <source>
        <dbReference type="ARBA" id="ARBA00022692"/>
    </source>
</evidence>
<dbReference type="SUPFAM" id="SSF56935">
    <property type="entry name" value="Porins"/>
    <property type="match status" value="1"/>
</dbReference>
<keyword evidence="6" id="KW-0472">Membrane</keyword>
<evidence type="ECO:0000256" key="9">
    <source>
        <dbReference type="SAM" id="SignalP"/>
    </source>
</evidence>
<dbReference type="PANTHER" id="PTHR30069:SF29">
    <property type="entry name" value="HEMOGLOBIN AND HEMOGLOBIN-HAPTOGLOBIN-BINDING PROTEIN 1-RELATED"/>
    <property type="match status" value="1"/>
</dbReference>
<keyword evidence="2" id="KW-0813">Transport</keyword>
<evidence type="ECO:0000256" key="5">
    <source>
        <dbReference type="ARBA" id="ARBA00022729"/>
    </source>
</evidence>